<feature type="domain" description="RDD" evidence="6">
    <location>
        <begin position="3"/>
        <end position="129"/>
    </location>
</feature>
<evidence type="ECO:0000256" key="2">
    <source>
        <dbReference type="ARBA" id="ARBA00022692"/>
    </source>
</evidence>
<dbReference type="Pfam" id="PF06271">
    <property type="entry name" value="RDD"/>
    <property type="match status" value="1"/>
</dbReference>
<evidence type="ECO:0000313" key="8">
    <source>
        <dbReference type="Proteomes" id="UP000366872"/>
    </source>
</evidence>
<evidence type="ECO:0000313" key="7">
    <source>
        <dbReference type="EMBL" id="VGO14326.1"/>
    </source>
</evidence>
<comment type="subcellular location">
    <subcellularLocation>
        <location evidence="1">Membrane</location>
        <topology evidence="1">Multi-pass membrane protein</topology>
    </subcellularLocation>
</comment>
<dbReference type="EMBL" id="CAAHFG010000001">
    <property type="protein sequence ID" value="VGO14326.1"/>
    <property type="molecule type" value="Genomic_DNA"/>
</dbReference>
<organism evidence="7 8">
    <name type="scientific">Pontiella desulfatans</name>
    <dbReference type="NCBI Taxonomy" id="2750659"/>
    <lineage>
        <taxon>Bacteria</taxon>
        <taxon>Pseudomonadati</taxon>
        <taxon>Kiritimatiellota</taxon>
        <taxon>Kiritimatiellia</taxon>
        <taxon>Kiritimatiellales</taxon>
        <taxon>Pontiellaceae</taxon>
        <taxon>Pontiella</taxon>
    </lineage>
</organism>
<keyword evidence="2 5" id="KW-0812">Transmembrane</keyword>
<dbReference type="InterPro" id="IPR010432">
    <property type="entry name" value="RDD"/>
</dbReference>
<evidence type="ECO:0000256" key="4">
    <source>
        <dbReference type="ARBA" id="ARBA00023136"/>
    </source>
</evidence>
<dbReference type="PANTHER" id="PTHR38480">
    <property type="entry name" value="SLR0254 PROTEIN"/>
    <property type="match status" value="1"/>
</dbReference>
<sequence length="243" mass="27491">MLASPVVRMLAWIIDIMAISIVTMIVRFVLALAFIISLDFVMALSIIVYFVVTVGYGICLEWLWNGQTLGKRLLRLRVVDEGGHRLHFSQIVVRNLLRFVDSLPMFYFVGGVTTLFNARAQRLGDLAAGTVVVRQPMIASPDVDQLGGIKYNSFKDHPYLEARLCSLVTPREASLALSALMRRNQLDHASRLKVFRELAQHFKELVQFPAEVTDDISDEQYIRNVVGSVYRLNETPIHSGRKN</sequence>
<evidence type="ECO:0000256" key="1">
    <source>
        <dbReference type="ARBA" id="ARBA00004141"/>
    </source>
</evidence>
<keyword evidence="8" id="KW-1185">Reference proteome</keyword>
<dbReference type="PANTHER" id="PTHR38480:SF1">
    <property type="entry name" value="SLR0254 PROTEIN"/>
    <property type="match status" value="1"/>
</dbReference>
<reference evidence="7 8" key="1">
    <citation type="submission" date="2019-04" db="EMBL/GenBank/DDBJ databases">
        <authorList>
            <person name="Van Vliet M D."/>
        </authorList>
    </citation>
    <scope>NUCLEOTIDE SEQUENCE [LARGE SCALE GENOMIC DNA]</scope>
    <source>
        <strain evidence="7 8">F1</strain>
    </source>
</reference>
<dbReference type="AlphaFoldDB" id="A0A6C2U4J8"/>
<keyword evidence="4 5" id="KW-0472">Membrane</keyword>
<keyword evidence="3 5" id="KW-1133">Transmembrane helix</keyword>
<protein>
    <recommendedName>
        <fullName evidence="6">RDD domain-containing protein</fullName>
    </recommendedName>
</protein>
<proteinExistence type="predicted"/>
<dbReference type="GO" id="GO:0016020">
    <property type="term" value="C:membrane"/>
    <property type="evidence" value="ECO:0007669"/>
    <property type="project" value="UniProtKB-SubCell"/>
</dbReference>
<dbReference type="Proteomes" id="UP000366872">
    <property type="component" value="Unassembled WGS sequence"/>
</dbReference>
<feature type="transmembrane region" description="Helical" evidence="5">
    <location>
        <begin position="12"/>
        <end position="36"/>
    </location>
</feature>
<name>A0A6C2U4J8_PONDE</name>
<evidence type="ECO:0000256" key="3">
    <source>
        <dbReference type="ARBA" id="ARBA00022989"/>
    </source>
</evidence>
<evidence type="ECO:0000256" key="5">
    <source>
        <dbReference type="SAM" id="Phobius"/>
    </source>
</evidence>
<feature type="transmembrane region" description="Helical" evidence="5">
    <location>
        <begin position="42"/>
        <end position="64"/>
    </location>
</feature>
<evidence type="ECO:0000259" key="6">
    <source>
        <dbReference type="Pfam" id="PF06271"/>
    </source>
</evidence>
<accession>A0A6C2U4J8</accession>
<gene>
    <name evidence="7" type="ORF">PDESU_02885</name>
</gene>